<proteinExistence type="predicted"/>
<gene>
    <name evidence="2" type="ORF">B0T20DRAFT_89602</name>
</gene>
<protein>
    <recommendedName>
        <fullName evidence="4">Nitrogen regulatory protein areA GATA-like domain-containing protein</fullName>
    </recommendedName>
</protein>
<feature type="compositionally biased region" description="Polar residues" evidence="1">
    <location>
        <begin position="454"/>
        <end position="468"/>
    </location>
</feature>
<comment type="caution">
    <text evidence="2">The sequence shown here is derived from an EMBL/GenBank/DDBJ whole genome shotgun (WGS) entry which is preliminary data.</text>
</comment>
<accession>A0AAE0U368</accession>
<dbReference type="AlphaFoldDB" id="A0AAE0U368"/>
<feature type="region of interest" description="Disordered" evidence="1">
    <location>
        <begin position="364"/>
        <end position="524"/>
    </location>
</feature>
<feature type="compositionally biased region" description="Low complexity" evidence="1">
    <location>
        <begin position="271"/>
        <end position="287"/>
    </location>
</feature>
<keyword evidence="3" id="KW-1185">Reference proteome</keyword>
<reference evidence="2" key="2">
    <citation type="submission" date="2023-07" db="EMBL/GenBank/DDBJ databases">
        <authorList>
            <consortium name="Lawrence Berkeley National Laboratory"/>
            <person name="Haridas S."/>
            <person name="Hensen N."/>
            <person name="Bonometti L."/>
            <person name="Westerberg I."/>
            <person name="Brannstrom I.O."/>
            <person name="Guillou S."/>
            <person name="Cros-Aarteil S."/>
            <person name="Calhoun S."/>
            <person name="Kuo A."/>
            <person name="Mondo S."/>
            <person name="Pangilinan J."/>
            <person name="Riley R."/>
            <person name="LaButti K."/>
            <person name="Andreopoulos B."/>
            <person name="Lipzen A."/>
            <person name="Chen C."/>
            <person name="Yanf M."/>
            <person name="Daum C."/>
            <person name="Ng V."/>
            <person name="Clum A."/>
            <person name="Steindorff A."/>
            <person name="Ohm R."/>
            <person name="Martin F."/>
            <person name="Silar P."/>
            <person name="Natvig D."/>
            <person name="Lalanne C."/>
            <person name="Gautier V."/>
            <person name="Ament-velasquez S.L."/>
            <person name="Kruys A."/>
            <person name="Hutchinson M.I."/>
            <person name="Powell A.J."/>
            <person name="Barry K."/>
            <person name="Miller A.N."/>
            <person name="Grigoriev I.V."/>
            <person name="Debuchy R."/>
            <person name="Gladieux P."/>
            <person name="Thoren M.H."/>
            <person name="Johannesson H."/>
        </authorList>
    </citation>
    <scope>NUCLEOTIDE SEQUENCE</scope>
    <source>
        <strain evidence="2">FGSC 1904</strain>
    </source>
</reference>
<dbReference type="Proteomes" id="UP001281003">
    <property type="component" value="Unassembled WGS sequence"/>
</dbReference>
<feature type="compositionally biased region" description="Basic and acidic residues" evidence="1">
    <location>
        <begin position="124"/>
        <end position="135"/>
    </location>
</feature>
<dbReference type="EMBL" id="JAUTDP010000014">
    <property type="protein sequence ID" value="KAK3388945.1"/>
    <property type="molecule type" value="Genomic_DNA"/>
</dbReference>
<feature type="region of interest" description="Disordered" evidence="1">
    <location>
        <begin position="592"/>
        <end position="622"/>
    </location>
</feature>
<sequence>MDLVLPQGIIINATEVYTQLASLSVVSSEVIWHYWNAYTVISKKIGGEPTHVRLENFWWHVWGSNRRNLSGPTLARLFQDISTGPTAVPLVVPKRSREILERSKAFLEHINASEHDSASTQRIEGNRKEGHDVMSKMKAPTPSSSRPPPPHPILKKHSAPVPGPRHTARFASPPRAGESEAGGDATISITKPAAQPSEMPPPPLPTARKTKAATDSSTAMEPPPVSSTEKPEKPAAQAPAAPSGGKTSKPVVARKRVMATTKSAKRRPVMSRRTSSQSSTASNTQQRMVPATVDQSRQSTRSSTVKEEEEEPFEESPPSAIVASPSSTLVDSHAEGPFLIQKVAEILPQKTIEVSVPKKTEVTAVNQSTPGLQTAADQLSRSSHTAVDQSYRSSQGESASSQDDQRTMSAKAAGKRPARSTHRSSSGGILPVTVGSQERRPLFVSSGFLPARSPSLSRSEQSAPTTQEATRRNSVEKKPRRAPVAGFVGDQDSGSDTPSPARSRTARITKESVVGSPRPLPRVPLFSQRMSGELPYSSPHAMSHRLSGEIPNVQALTEEPTTQMFDTTAQGKFDSEAISTSSLVEARDIPDFVSRRSRPSPSLLQEPFSPTPPSTTPVIPFGRSKSQLTLLLAKDSHRKVKDTR</sequence>
<feature type="compositionally biased region" description="Basic residues" evidence="1">
    <location>
        <begin position="252"/>
        <end position="270"/>
    </location>
</feature>
<feature type="compositionally biased region" description="Low complexity" evidence="1">
    <location>
        <begin position="316"/>
        <end position="327"/>
    </location>
</feature>
<feature type="region of interest" description="Disordered" evidence="1">
    <location>
        <begin position="111"/>
        <end position="330"/>
    </location>
</feature>
<feature type="compositionally biased region" description="Polar residues" evidence="1">
    <location>
        <begin position="293"/>
        <end position="303"/>
    </location>
</feature>
<feature type="compositionally biased region" description="Polar residues" evidence="1">
    <location>
        <begin position="364"/>
        <end position="402"/>
    </location>
</feature>
<evidence type="ECO:0000313" key="2">
    <source>
        <dbReference type="EMBL" id="KAK3388945.1"/>
    </source>
</evidence>
<evidence type="ECO:0000256" key="1">
    <source>
        <dbReference type="SAM" id="MobiDB-lite"/>
    </source>
</evidence>
<evidence type="ECO:0000313" key="3">
    <source>
        <dbReference type="Proteomes" id="UP001281003"/>
    </source>
</evidence>
<feature type="compositionally biased region" description="Polar residues" evidence="1">
    <location>
        <begin position="492"/>
        <end position="502"/>
    </location>
</feature>
<feature type="compositionally biased region" description="Basic residues" evidence="1">
    <location>
        <begin position="413"/>
        <end position="422"/>
    </location>
</feature>
<name>A0AAE0U368_SORBR</name>
<evidence type="ECO:0008006" key="4">
    <source>
        <dbReference type="Google" id="ProtNLM"/>
    </source>
</evidence>
<reference evidence="2" key="1">
    <citation type="journal article" date="2023" name="Mol. Phylogenet. Evol.">
        <title>Genome-scale phylogeny and comparative genomics of the fungal order Sordariales.</title>
        <authorList>
            <person name="Hensen N."/>
            <person name="Bonometti L."/>
            <person name="Westerberg I."/>
            <person name="Brannstrom I.O."/>
            <person name="Guillou S."/>
            <person name="Cros-Aarteil S."/>
            <person name="Calhoun S."/>
            <person name="Haridas S."/>
            <person name="Kuo A."/>
            <person name="Mondo S."/>
            <person name="Pangilinan J."/>
            <person name="Riley R."/>
            <person name="LaButti K."/>
            <person name="Andreopoulos B."/>
            <person name="Lipzen A."/>
            <person name="Chen C."/>
            <person name="Yan M."/>
            <person name="Daum C."/>
            <person name="Ng V."/>
            <person name="Clum A."/>
            <person name="Steindorff A."/>
            <person name="Ohm R.A."/>
            <person name="Martin F."/>
            <person name="Silar P."/>
            <person name="Natvig D.O."/>
            <person name="Lalanne C."/>
            <person name="Gautier V."/>
            <person name="Ament-Velasquez S.L."/>
            <person name="Kruys A."/>
            <person name="Hutchinson M.I."/>
            <person name="Powell A.J."/>
            <person name="Barry K."/>
            <person name="Miller A.N."/>
            <person name="Grigoriev I.V."/>
            <person name="Debuchy R."/>
            <person name="Gladieux P."/>
            <person name="Hiltunen Thoren M."/>
            <person name="Johannesson H."/>
        </authorList>
    </citation>
    <scope>NUCLEOTIDE SEQUENCE</scope>
    <source>
        <strain evidence="2">FGSC 1904</strain>
    </source>
</reference>
<organism evidence="2 3">
    <name type="scientific">Sordaria brevicollis</name>
    <dbReference type="NCBI Taxonomy" id="83679"/>
    <lineage>
        <taxon>Eukaryota</taxon>
        <taxon>Fungi</taxon>
        <taxon>Dikarya</taxon>
        <taxon>Ascomycota</taxon>
        <taxon>Pezizomycotina</taxon>
        <taxon>Sordariomycetes</taxon>
        <taxon>Sordariomycetidae</taxon>
        <taxon>Sordariales</taxon>
        <taxon>Sordariaceae</taxon>
        <taxon>Sordaria</taxon>
    </lineage>
</organism>